<organism evidence="2 3">
    <name type="scientific">Fusarium tricinctum</name>
    <dbReference type="NCBI Taxonomy" id="61284"/>
    <lineage>
        <taxon>Eukaryota</taxon>
        <taxon>Fungi</taxon>
        <taxon>Dikarya</taxon>
        <taxon>Ascomycota</taxon>
        <taxon>Pezizomycotina</taxon>
        <taxon>Sordariomycetes</taxon>
        <taxon>Hypocreomycetidae</taxon>
        <taxon>Hypocreales</taxon>
        <taxon>Nectriaceae</taxon>
        <taxon>Fusarium</taxon>
        <taxon>Fusarium tricinctum species complex</taxon>
    </lineage>
</organism>
<dbReference type="Proteomes" id="UP000813427">
    <property type="component" value="Unassembled WGS sequence"/>
</dbReference>
<dbReference type="AlphaFoldDB" id="A0A8K0RNN0"/>
<accession>A0A8K0RNN0</accession>
<evidence type="ECO:0008006" key="4">
    <source>
        <dbReference type="Google" id="ProtNLM"/>
    </source>
</evidence>
<feature type="signal peptide" evidence="1">
    <location>
        <begin position="1"/>
        <end position="26"/>
    </location>
</feature>
<proteinExistence type="predicted"/>
<gene>
    <name evidence="2" type="ORF">BKA59DRAFT_302121</name>
</gene>
<sequence>MNPACPTALPVLVLPWLACLPSFCINRPRRQINTHNRGIRQQHKSIQIVASSRLLISFRPASLVLKRWPAHLP</sequence>
<protein>
    <recommendedName>
        <fullName evidence="4">Secreted protein</fullName>
    </recommendedName>
</protein>
<keyword evidence="3" id="KW-1185">Reference proteome</keyword>
<reference evidence="2" key="1">
    <citation type="journal article" date="2021" name="Nat. Commun.">
        <title>Genetic determinants of endophytism in the Arabidopsis root mycobiome.</title>
        <authorList>
            <person name="Mesny F."/>
            <person name="Miyauchi S."/>
            <person name="Thiergart T."/>
            <person name="Pickel B."/>
            <person name="Atanasova L."/>
            <person name="Karlsson M."/>
            <person name="Huettel B."/>
            <person name="Barry K.W."/>
            <person name="Haridas S."/>
            <person name="Chen C."/>
            <person name="Bauer D."/>
            <person name="Andreopoulos W."/>
            <person name="Pangilinan J."/>
            <person name="LaButti K."/>
            <person name="Riley R."/>
            <person name="Lipzen A."/>
            <person name="Clum A."/>
            <person name="Drula E."/>
            <person name="Henrissat B."/>
            <person name="Kohler A."/>
            <person name="Grigoriev I.V."/>
            <person name="Martin F.M."/>
            <person name="Hacquard S."/>
        </authorList>
    </citation>
    <scope>NUCLEOTIDE SEQUENCE</scope>
    <source>
        <strain evidence="2">MPI-SDFR-AT-0068</strain>
    </source>
</reference>
<name>A0A8K0RNN0_9HYPO</name>
<evidence type="ECO:0000313" key="2">
    <source>
        <dbReference type="EMBL" id="KAH7236137.1"/>
    </source>
</evidence>
<evidence type="ECO:0000256" key="1">
    <source>
        <dbReference type="SAM" id="SignalP"/>
    </source>
</evidence>
<comment type="caution">
    <text evidence="2">The sequence shown here is derived from an EMBL/GenBank/DDBJ whole genome shotgun (WGS) entry which is preliminary data.</text>
</comment>
<evidence type="ECO:0000313" key="3">
    <source>
        <dbReference type="Proteomes" id="UP000813427"/>
    </source>
</evidence>
<keyword evidence="1" id="KW-0732">Signal</keyword>
<dbReference type="EMBL" id="JAGPXF010000007">
    <property type="protein sequence ID" value="KAH7236137.1"/>
    <property type="molecule type" value="Genomic_DNA"/>
</dbReference>
<feature type="chain" id="PRO_5035465364" description="Secreted protein" evidence="1">
    <location>
        <begin position="27"/>
        <end position="73"/>
    </location>
</feature>